<dbReference type="PANTHER" id="PTHR45947:SF3">
    <property type="entry name" value="SULFOQUINOVOSYL TRANSFERASE SQD2"/>
    <property type="match status" value="1"/>
</dbReference>
<dbReference type="PANTHER" id="PTHR45947">
    <property type="entry name" value="SULFOQUINOVOSYL TRANSFERASE SQD2"/>
    <property type="match status" value="1"/>
</dbReference>
<name>A0A0M7AU63_9HYPH</name>
<dbReference type="AlphaFoldDB" id="A0A0M7AU63"/>
<gene>
    <name evidence="3" type="primary">mfpsA_1</name>
    <name evidence="3" type="ORF">LA5096_05772</name>
</gene>
<keyword evidence="3" id="KW-0328">Glycosyltransferase</keyword>
<accession>A0A0M7AU63</accession>
<dbReference type="InterPro" id="IPR050194">
    <property type="entry name" value="Glycosyltransferase_grp1"/>
</dbReference>
<dbReference type="InterPro" id="IPR028098">
    <property type="entry name" value="Glyco_trans_4-like_N"/>
</dbReference>
<dbReference type="InterPro" id="IPR001296">
    <property type="entry name" value="Glyco_trans_1"/>
</dbReference>
<sequence length="404" mass="45369">MWFLITPLSEYRRITWMDAIGQPDIAENNPTSLSGKNIVHVVRQYSPSIGGLEDVVRNLAVQQKDRFASVRIVTLDRLFTDPGTSLLHHDVIDGIEVIRIPYSGSSRYPLAPSVLGQISDADLVHVHAIDFFFDFLAITRPVHRRKLVATTHGGFFHTRNFARLKSVWFNTLTRLSASQYSALACCSTSDLDLFNKISPGKSVLIENGVAIEKFRNAATLHPERRLLTLGRFSSNKRLECLIEMMAVLCAEDPRWHLDIAGMESDLTRNELLQMAETRGVSGNVDVHVGLTNTQLRDLITRCSLFVSASEYEGFGLVLIEALSAGLIPVVEANEAFRVIAEKHSVVRTVDYSKPRQAADVVKSEYLELEQRPDLREDAVHAARAYGWPSRARQYEDLYRSIFAA</sequence>
<dbReference type="GO" id="GO:0103011">
    <property type="term" value="F:mannosylfructose-phosphate synthase activity"/>
    <property type="evidence" value="ECO:0007669"/>
    <property type="project" value="UniProtKB-EC"/>
</dbReference>
<keyword evidence="4" id="KW-1185">Reference proteome</keyword>
<evidence type="ECO:0000259" key="2">
    <source>
        <dbReference type="Pfam" id="PF13439"/>
    </source>
</evidence>
<keyword evidence="3" id="KW-0808">Transferase</keyword>
<dbReference type="EMBL" id="CXWC01000015">
    <property type="protein sequence ID" value="CTQ78685.1"/>
    <property type="molecule type" value="Genomic_DNA"/>
</dbReference>
<organism evidence="3 4">
    <name type="scientific">Roseibium album</name>
    <dbReference type="NCBI Taxonomy" id="311410"/>
    <lineage>
        <taxon>Bacteria</taxon>
        <taxon>Pseudomonadati</taxon>
        <taxon>Pseudomonadota</taxon>
        <taxon>Alphaproteobacteria</taxon>
        <taxon>Hyphomicrobiales</taxon>
        <taxon>Stappiaceae</taxon>
        <taxon>Roseibium</taxon>
    </lineage>
</organism>
<dbReference type="CDD" id="cd03801">
    <property type="entry name" value="GT4_PimA-like"/>
    <property type="match status" value="1"/>
</dbReference>
<reference evidence="4" key="1">
    <citation type="submission" date="2015-07" db="EMBL/GenBank/DDBJ databases">
        <authorList>
            <person name="Rodrigo-Torres Lidia"/>
            <person name="Arahal R.David."/>
        </authorList>
    </citation>
    <scope>NUCLEOTIDE SEQUENCE [LARGE SCALE GENOMIC DNA]</scope>
    <source>
        <strain evidence="4">CECT 5096</strain>
    </source>
</reference>
<evidence type="ECO:0000313" key="4">
    <source>
        <dbReference type="Proteomes" id="UP000049983"/>
    </source>
</evidence>
<feature type="domain" description="Glycosyl transferase family 1" evidence="1">
    <location>
        <begin position="221"/>
        <end position="363"/>
    </location>
</feature>
<evidence type="ECO:0000313" key="3">
    <source>
        <dbReference type="EMBL" id="CTQ78685.1"/>
    </source>
</evidence>
<dbReference type="Pfam" id="PF00534">
    <property type="entry name" value="Glycos_transf_1"/>
    <property type="match status" value="1"/>
</dbReference>
<dbReference type="Gene3D" id="3.40.50.2000">
    <property type="entry name" value="Glycogen Phosphorylase B"/>
    <property type="match status" value="2"/>
</dbReference>
<dbReference type="Proteomes" id="UP000049983">
    <property type="component" value="Unassembled WGS sequence"/>
</dbReference>
<dbReference type="SUPFAM" id="SSF53756">
    <property type="entry name" value="UDP-Glycosyltransferase/glycogen phosphorylase"/>
    <property type="match status" value="1"/>
</dbReference>
<dbReference type="Pfam" id="PF13439">
    <property type="entry name" value="Glyco_transf_4"/>
    <property type="match status" value="1"/>
</dbReference>
<proteinExistence type="predicted"/>
<dbReference type="EC" id="2.4.1.246" evidence="3"/>
<feature type="domain" description="Glycosyltransferase subfamily 4-like N-terminal" evidence="2">
    <location>
        <begin position="49"/>
        <end position="212"/>
    </location>
</feature>
<evidence type="ECO:0000259" key="1">
    <source>
        <dbReference type="Pfam" id="PF00534"/>
    </source>
</evidence>
<protein>
    <submittedName>
        <fullName evidence="3">Mannosylfructose-phosphate synthase</fullName>
        <ecNumber evidence="3">2.4.1.246</ecNumber>
    </submittedName>
</protein>
<dbReference type="STRING" id="311410.LA5095_05197"/>